<comment type="caution">
    <text evidence="4">The sequence shown here is derived from an EMBL/GenBank/DDBJ whole genome shotgun (WGS) entry which is preliminary data.</text>
</comment>
<dbReference type="PANTHER" id="PTHR43861:SF1">
    <property type="entry name" value="TRANS-ACONITATE 2-METHYLTRANSFERASE"/>
    <property type="match status" value="1"/>
</dbReference>
<reference evidence="4" key="1">
    <citation type="submission" date="2022-06" db="EMBL/GenBank/DDBJ databases">
        <title>WGS of actinobacteria.</title>
        <authorList>
            <person name="Thawai C."/>
        </authorList>
    </citation>
    <scope>NUCLEOTIDE SEQUENCE</scope>
    <source>
        <strain evidence="4">AA8</strain>
    </source>
</reference>
<keyword evidence="5" id="KW-1185">Reference proteome</keyword>
<evidence type="ECO:0000256" key="1">
    <source>
        <dbReference type="ARBA" id="ARBA00022603"/>
    </source>
</evidence>
<evidence type="ECO:0000313" key="5">
    <source>
        <dbReference type="Proteomes" id="UP001142374"/>
    </source>
</evidence>
<keyword evidence="2" id="KW-0808">Transferase</keyword>
<organism evidence="4 5">
    <name type="scientific">Streptomyces telluris</name>
    <dbReference type="NCBI Taxonomy" id="2720021"/>
    <lineage>
        <taxon>Bacteria</taxon>
        <taxon>Bacillati</taxon>
        <taxon>Actinomycetota</taxon>
        <taxon>Actinomycetes</taxon>
        <taxon>Kitasatosporales</taxon>
        <taxon>Streptomycetaceae</taxon>
        <taxon>Streptomyces</taxon>
    </lineage>
</organism>
<sequence>MYENDRAAEMYDLLYEDKKDYRSEAGQVTRLIRAHRPDAAALLDVACGTGIHLQAFSELFAHVEGVDLAEPMLATAARRLPGVPLHVGDMRSFRPERSFDAAVCMFSSIAYMRSAADLDRAVATLAAAVVPGGVVLVEPWWFPETFLDGYVAGHALTRDGRTITRVSHSTRQGDMVRMELHYVLADARGVEHRSEVDMLTLFTREQYEQAFSRAGVKAEYVESEGTGPGFFVGVRG</sequence>
<dbReference type="GO" id="GO:0032259">
    <property type="term" value="P:methylation"/>
    <property type="evidence" value="ECO:0007669"/>
    <property type="project" value="UniProtKB-KW"/>
</dbReference>
<dbReference type="RefSeq" id="WP_168093183.1">
    <property type="nucleotide sequence ID" value="NZ_JAATER010000125.1"/>
</dbReference>
<dbReference type="CDD" id="cd02440">
    <property type="entry name" value="AdoMet_MTases"/>
    <property type="match status" value="1"/>
</dbReference>
<protein>
    <submittedName>
        <fullName evidence="4">Methyltransferase domain-containing protein</fullName>
    </submittedName>
</protein>
<feature type="domain" description="Methyltransferase" evidence="3">
    <location>
        <begin position="43"/>
        <end position="133"/>
    </location>
</feature>
<dbReference type="PANTHER" id="PTHR43861">
    <property type="entry name" value="TRANS-ACONITATE 2-METHYLTRANSFERASE-RELATED"/>
    <property type="match status" value="1"/>
</dbReference>
<dbReference type="GO" id="GO:0017000">
    <property type="term" value="P:antibiotic biosynthetic process"/>
    <property type="evidence" value="ECO:0007669"/>
    <property type="project" value="UniProtKB-ARBA"/>
</dbReference>
<accession>A0A9X2LL52</accession>
<evidence type="ECO:0000259" key="3">
    <source>
        <dbReference type="Pfam" id="PF13649"/>
    </source>
</evidence>
<name>A0A9X2LL52_9ACTN</name>
<proteinExistence type="predicted"/>
<keyword evidence="1 4" id="KW-0489">Methyltransferase</keyword>
<dbReference type="Gene3D" id="2.20.130.10">
    <property type="entry name" value="CAC2371-like domains"/>
    <property type="match status" value="1"/>
</dbReference>
<dbReference type="InterPro" id="IPR029063">
    <property type="entry name" value="SAM-dependent_MTases_sf"/>
</dbReference>
<evidence type="ECO:0000256" key="2">
    <source>
        <dbReference type="ARBA" id="ARBA00022679"/>
    </source>
</evidence>
<dbReference type="EMBL" id="JANIID010000024">
    <property type="protein sequence ID" value="MCQ8772837.1"/>
    <property type="molecule type" value="Genomic_DNA"/>
</dbReference>
<dbReference type="Gene3D" id="3.40.50.150">
    <property type="entry name" value="Vaccinia Virus protein VP39"/>
    <property type="match status" value="1"/>
</dbReference>
<gene>
    <name evidence="4" type="ORF">NQU55_24140</name>
</gene>
<dbReference type="SUPFAM" id="SSF53335">
    <property type="entry name" value="S-adenosyl-L-methionine-dependent methyltransferases"/>
    <property type="match status" value="1"/>
</dbReference>
<dbReference type="GO" id="GO:0008168">
    <property type="term" value="F:methyltransferase activity"/>
    <property type="evidence" value="ECO:0007669"/>
    <property type="project" value="UniProtKB-KW"/>
</dbReference>
<dbReference type="Pfam" id="PF13649">
    <property type="entry name" value="Methyltransf_25"/>
    <property type="match status" value="1"/>
</dbReference>
<evidence type="ECO:0000313" key="4">
    <source>
        <dbReference type="EMBL" id="MCQ8772837.1"/>
    </source>
</evidence>
<dbReference type="Proteomes" id="UP001142374">
    <property type="component" value="Unassembled WGS sequence"/>
</dbReference>
<dbReference type="AlphaFoldDB" id="A0A9X2LL52"/>
<dbReference type="InterPro" id="IPR041698">
    <property type="entry name" value="Methyltransf_25"/>
</dbReference>